<dbReference type="PANTHER" id="PTHR36122:SF2">
    <property type="entry name" value="NICOTINAMIDE RIBOSIDE TRANSPORTER PNUC"/>
    <property type="match status" value="1"/>
</dbReference>
<reference evidence="11 12" key="1">
    <citation type="submission" date="2013-06" db="EMBL/GenBank/DDBJ databases">
        <title>The Genome Sequence of Acinetobacter rudis CIP 110305.</title>
        <authorList>
            <consortium name="The Broad Institute Genome Sequencing Platform"/>
            <consortium name="The Broad Institute Genome Sequencing Center for Infectious Disease"/>
            <person name="Cerqueira G."/>
            <person name="Feldgarden M."/>
            <person name="Courvalin P."/>
            <person name="Perichon B."/>
            <person name="Grillot-Courvalin C."/>
            <person name="Clermont D."/>
            <person name="Rocha E."/>
            <person name="Yoon E.-J."/>
            <person name="Nemec A."/>
            <person name="Young S.K."/>
            <person name="Zeng Q."/>
            <person name="Gargeya S."/>
            <person name="Fitzgerald M."/>
            <person name="Abouelleil A."/>
            <person name="Alvarado L."/>
            <person name="Berlin A.M."/>
            <person name="Chapman S.B."/>
            <person name="Dewar J."/>
            <person name="Goldberg J."/>
            <person name="Griggs A."/>
            <person name="Gujja S."/>
            <person name="Hansen M."/>
            <person name="Howarth C."/>
            <person name="Imamovic A."/>
            <person name="Larimer J."/>
            <person name="McCowan C."/>
            <person name="Murphy C."/>
            <person name="Pearson M."/>
            <person name="Priest M."/>
            <person name="Roberts A."/>
            <person name="Saif S."/>
            <person name="Shea T."/>
            <person name="Sykes S."/>
            <person name="Wortman J."/>
            <person name="Nusbaum C."/>
            <person name="Birren B."/>
        </authorList>
    </citation>
    <scope>NUCLEOTIDE SEQUENCE [LARGE SCALE GENOMIC DNA]</scope>
    <source>
        <strain evidence="11 12">CIP 110305</strain>
    </source>
</reference>
<keyword evidence="12" id="KW-1185">Reference proteome</keyword>
<evidence type="ECO:0000256" key="3">
    <source>
        <dbReference type="ARBA" id="ARBA00006669"/>
    </source>
</evidence>
<dbReference type="PANTHER" id="PTHR36122">
    <property type="entry name" value="NICOTINAMIDE RIBOSIDE TRANSPORTER PNUC"/>
    <property type="match status" value="1"/>
</dbReference>
<gene>
    <name evidence="11" type="ORF">F945_02749</name>
</gene>
<name>S3NWG5_9GAMM</name>
<proteinExistence type="inferred from homology"/>
<dbReference type="InterPro" id="IPR006419">
    <property type="entry name" value="NMN_transpt_PnuC"/>
</dbReference>
<protein>
    <recommendedName>
        <fullName evidence="4">Nicotinamide riboside transporter PnuC</fullName>
    </recommendedName>
</protein>
<dbReference type="OrthoDB" id="9791248at2"/>
<comment type="subcellular location">
    <subcellularLocation>
        <location evidence="2">Cell membrane</location>
        <topology evidence="2">Multi-pass membrane protein</topology>
    </subcellularLocation>
</comment>
<dbReference type="GO" id="GO:0034257">
    <property type="term" value="F:nicotinamide riboside transmembrane transporter activity"/>
    <property type="evidence" value="ECO:0007669"/>
    <property type="project" value="InterPro"/>
</dbReference>
<dbReference type="PATRIC" id="fig|421052.3.peg.2685"/>
<dbReference type="RefSeq" id="WP_016657134.1">
    <property type="nucleotide sequence ID" value="NZ_KE340354.1"/>
</dbReference>
<feature type="transmembrane region" description="Helical" evidence="10">
    <location>
        <begin position="87"/>
        <end position="105"/>
    </location>
</feature>
<dbReference type="EMBL" id="ATGI01000034">
    <property type="protein sequence ID" value="EPF70986.1"/>
    <property type="molecule type" value="Genomic_DNA"/>
</dbReference>
<accession>S3NWG5</accession>
<evidence type="ECO:0000256" key="7">
    <source>
        <dbReference type="ARBA" id="ARBA00022692"/>
    </source>
</evidence>
<dbReference type="NCBIfam" id="TIGR01528">
    <property type="entry name" value="NMN_trans_PnuC"/>
    <property type="match status" value="1"/>
</dbReference>
<comment type="caution">
    <text evidence="11">The sequence shown here is derived from an EMBL/GenBank/DDBJ whole genome shotgun (WGS) entry which is preliminary data.</text>
</comment>
<dbReference type="Pfam" id="PF04973">
    <property type="entry name" value="NMN_transporter"/>
    <property type="match status" value="1"/>
</dbReference>
<dbReference type="HOGENOM" id="CLU_076589_2_0_6"/>
<dbReference type="Proteomes" id="UP000014568">
    <property type="component" value="Unassembled WGS sequence"/>
</dbReference>
<comment type="similarity">
    <text evidence="3">Belongs to the nicotinamide ribonucleoside (NR) uptake permease (TC 4.B.1) family.</text>
</comment>
<dbReference type="eggNOG" id="COG3201">
    <property type="taxonomic scope" value="Bacteria"/>
</dbReference>
<organism evidence="11 12">
    <name type="scientific">Acinetobacter rudis CIP 110305</name>
    <dbReference type="NCBI Taxonomy" id="421052"/>
    <lineage>
        <taxon>Bacteria</taxon>
        <taxon>Pseudomonadati</taxon>
        <taxon>Pseudomonadota</taxon>
        <taxon>Gammaproteobacteria</taxon>
        <taxon>Moraxellales</taxon>
        <taxon>Moraxellaceae</taxon>
        <taxon>Acinetobacter</taxon>
    </lineage>
</organism>
<keyword evidence="5" id="KW-0813">Transport</keyword>
<evidence type="ECO:0000256" key="1">
    <source>
        <dbReference type="ARBA" id="ARBA00002672"/>
    </source>
</evidence>
<dbReference type="AlphaFoldDB" id="S3NWG5"/>
<dbReference type="GO" id="GO:0005886">
    <property type="term" value="C:plasma membrane"/>
    <property type="evidence" value="ECO:0007669"/>
    <property type="project" value="UniProtKB-SubCell"/>
</dbReference>
<dbReference type="STRING" id="632955.GCA_000829675_01858"/>
<evidence type="ECO:0000313" key="11">
    <source>
        <dbReference type="EMBL" id="EPF70986.1"/>
    </source>
</evidence>
<feature type="transmembrane region" description="Helical" evidence="10">
    <location>
        <begin position="50"/>
        <end position="67"/>
    </location>
</feature>
<keyword evidence="7 10" id="KW-0812">Transmembrane</keyword>
<keyword evidence="8 10" id="KW-1133">Transmembrane helix</keyword>
<evidence type="ECO:0000256" key="10">
    <source>
        <dbReference type="SAM" id="Phobius"/>
    </source>
</evidence>
<evidence type="ECO:0000256" key="5">
    <source>
        <dbReference type="ARBA" id="ARBA00022448"/>
    </source>
</evidence>
<evidence type="ECO:0000313" key="12">
    <source>
        <dbReference type="Proteomes" id="UP000014568"/>
    </source>
</evidence>
<feature type="transmembrane region" description="Helical" evidence="10">
    <location>
        <begin position="24"/>
        <end position="44"/>
    </location>
</feature>
<evidence type="ECO:0000256" key="6">
    <source>
        <dbReference type="ARBA" id="ARBA00022475"/>
    </source>
</evidence>
<evidence type="ECO:0000256" key="2">
    <source>
        <dbReference type="ARBA" id="ARBA00004651"/>
    </source>
</evidence>
<evidence type="ECO:0000256" key="9">
    <source>
        <dbReference type="ARBA" id="ARBA00023136"/>
    </source>
</evidence>
<comment type="function">
    <text evidence="1">Required for nicotinamide riboside transport across the inner membrane.</text>
</comment>
<feature type="transmembrane region" description="Helical" evidence="10">
    <location>
        <begin position="162"/>
        <end position="180"/>
    </location>
</feature>
<sequence length="191" mass="22025">MSNFEIAAVLVSVLGVTLTIRRSMWCWIVNFIAVVMYAYLFYVVKLYGETLLQCVFMAMNIYGFYHWSKAKQHDHEIRLEHLSSKLAWGQIILTMIAGLIFGLSLQQFTDAAVPILDGQLAMFSLLATYWTSRKHIQTWMLWVVVDIVYVGMFAYKGLLPTAGLYAAFVLLAAFGWWQWLQVKQKQQANSY</sequence>
<keyword evidence="6" id="KW-1003">Cell membrane</keyword>
<evidence type="ECO:0000256" key="8">
    <source>
        <dbReference type="ARBA" id="ARBA00022989"/>
    </source>
</evidence>
<evidence type="ECO:0000256" key="4">
    <source>
        <dbReference type="ARBA" id="ARBA00017522"/>
    </source>
</evidence>
<keyword evidence="9 10" id="KW-0472">Membrane</keyword>